<reference evidence="2" key="1">
    <citation type="journal article" date="2019" name="Int. J. Syst. Evol. Microbiol.">
        <title>The Global Catalogue of Microorganisms (GCM) 10K type strain sequencing project: providing services to taxonomists for standard genome sequencing and annotation.</title>
        <authorList>
            <consortium name="The Broad Institute Genomics Platform"/>
            <consortium name="The Broad Institute Genome Sequencing Center for Infectious Disease"/>
            <person name="Wu L."/>
            <person name="Ma J."/>
        </authorList>
    </citation>
    <scope>NUCLEOTIDE SEQUENCE [LARGE SCALE GENOMIC DNA]</scope>
    <source>
        <strain evidence="2">CGMCC 4.7152</strain>
    </source>
</reference>
<keyword evidence="2" id="KW-1185">Reference proteome</keyword>
<accession>A0ABV9W6V6</accession>
<proteinExistence type="predicted"/>
<organism evidence="1 2">
    <name type="scientific">Dactylosporangium cerinum</name>
    <dbReference type="NCBI Taxonomy" id="1434730"/>
    <lineage>
        <taxon>Bacteria</taxon>
        <taxon>Bacillati</taxon>
        <taxon>Actinomycetota</taxon>
        <taxon>Actinomycetes</taxon>
        <taxon>Micromonosporales</taxon>
        <taxon>Micromonosporaceae</taxon>
        <taxon>Dactylosporangium</taxon>
    </lineage>
</organism>
<sequence length="405" mass="43288">MSTSCLLGSCHPDGRSATVVEVSAGYPPEQMLPVLRRVHAVAFDGETTLMTQRLLAHGWLQLDLDLPTGPTAEARFAGVLTHTPLGLIYADPPAPFQVRLGQPLQAGMAQWLYLLDERDDAVVVYEATVHGRWARHSHHPLRLTRPEPLPAAFAAAGDAATAHRPHRWRPAWVSLDGWSSAWDGHICTVEHARGVIVARLDTDTLAGVIADTDAWFAQRRPGSGLPVLHLDGGRLTVTWFAGTGHRQQHTIDADSDGRFILGPHVLPWILAGEGVPGSDPRHLRNGIPPIVEWVTEAGLHACHPTLRRYPLPVLAAALRALSGGLGGGTGGGIGILAPTDGVTGHHVWLLTDSHALLVTPTSHDPDAGTVTLPRPLAGSWTHDQPVPVLTAEQLAAFCARPHPAA</sequence>
<dbReference type="EMBL" id="JBHSIU010000065">
    <property type="protein sequence ID" value="MFC5004422.1"/>
    <property type="molecule type" value="Genomic_DNA"/>
</dbReference>
<evidence type="ECO:0000313" key="2">
    <source>
        <dbReference type="Proteomes" id="UP001595912"/>
    </source>
</evidence>
<comment type="caution">
    <text evidence="1">The sequence shown here is derived from an EMBL/GenBank/DDBJ whole genome shotgun (WGS) entry which is preliminary data.</text>
</comment>
<dbReference type="RefSeq" id="WP_380124305.1">
    <property type="nucleotide sequence ID" value="NZ_JBHSIU010000065.1"/>
</dbReference>
<protein>
    <submittedName>
        <fullName evidence="1">Uncharacterized protein</fullName>
    </submittedName>
</protein>
<name>A0ABV9W6V6_9ACTN</name>
<dbReference type="Proteomes" id="UP001595912">
    <property type="component" value="Unassembled WGS sequence"/>
</dbReference>
<gene>
    <name evidence="1" type="ORF">ACFPIJ_42175</name>
</gene>
<evidence type="ECO:0000313" key="1">
    <source>
        <dbReference type="EMBL" id="MFC5004422.1"/>
    </source>
</evidence>